<dbReference type="RefSeq" id="WP_193910690.1">
    <property type="nucleotide sequence ID" value="NZ_PRDL01000001.1"/>
</dbReference>
<dbReference type="Proteomes" id="UP000652567">
    <property type="component" value="Unassembled WGS sequence"/>
</dbReference>
<proteinExistence type="inferred from homology"/>
<dbReference type="AlphaFoldDB" id="A0A928V865"/>
<keyword evidence="3 5" id="KW-0418">Kinase</keyword>
<dbReference type="InterPro" id="IPR016898">
    <property type="entry name" value="Polyphosphate_phosphotransfera"/>
</dbReference>
<dbReference type="GO" id="GO:0006797">
    <property type="term" value="P:polyphosphate metabolic process"/>
    <property type="evidence" value="ECO:0007669"/>
    <property type="project" value="InterPro"/>
</dbReference>
<dbReference type="Gene3D" id="3.40.50.300">
    <property type="entry name" value="P-loop containing nucleotide triphosphate hydrolases"/>
    <property type="match status" value="1"/>
</dbReference>
<dbReference type="GO" id="GO:0008976">
    <property type="term" value="F:polyphosphate kinase activity"/>
    <property type="evidence" value="ECO:0007669"/>
    <property type="project" value="InterPro"/>
</dbReference>
<dbReference type="InterPro" id="IPR022300">
    <property type="entry name" value="PPK2-rel_1"/>
</dbReference>
<evidence type="ECO:0000256" key="3">
    <source>
        <dbReference type="ARBA" id="ARBA00022777"/>
    </source>
</evidence>
<sequence>MIDEGFSCRFSVTDGKKFSLKDWLTLPDDLPPEEEVEQLLKQRVKEISDLQNVLYADHKWSVLLIFQAMDAAGKDSTIKNVLSGVNPQGCEVHSFKQPSARELEHNFLWRAAKCTPARGKIGVFNRSWYEETLIVRVHPEFLEPQHLPDGLVTDNLWDERLEDISLFERHLARSGTKILKFFLNISPEEQKKRLLSRIDSPKKNWKFDKSDIEERTHWDDYMHAYEQAIQKTATDYAPWFVIPADNKPYARLAVADAVLAALKTLNLSWPEVKEELKAALPDYRKKLEDS</sequence>
<evidence type="ECO:0000313" key="6">
    <source>
        <dbReference type="Proteomes" id="UP000652567"/>
    </source>
</evidence>
<name>A0A928V865_9GAMM</name>
<dbReference type="PANTHER" id="PTHR34383:SF3">
    <property type="entry name" value="POLYPHOSPHATE:AMP PHOSPHOTRANSFERASE"/>
    <property type="match status" value="1"/>
</dbReference>
<evidence type="ECO:0000313" key="5">
    <source>
        <dbReference type="EMBL" id="MBE8718269.1"/>
    </source>
</evidence>
<feature type="domain" description="Polyphosphate kinase-2-related" evidence="4">
    <location>
        <begin position="34"/>
        <end position="264"/>
    </location>
</feature>
<dbReference type="NCBIfam" id="TIGR03709">
    <property type="entry name" value="PPK2_rel_1"/>
    <property type="match status" value="1"/>
</dbReference>
<accession>A0A928V865</accession>
<dbReference type="PIRSF" id="PIRSF028756">
    <property type="entry name" value="PPK2_prd"/>
    <property type="match status" value="1"/>
</dbReference>
<comment type="similarity">
    <text evidence="1">Belongs to the polyphosphate kinase 2 (PPK2) family. Class I subfamily.</text>
</comment>
<dbReference type="EMBL" id="PRDL01000001">
    <property type="protein sequence ID" value="MBE8718269.1"/>
    <property type="molecule type" value="Genomic_DNA"/>
</dbReference>
<evidence type="ECO:0000256" key="1">
    <source>
        <dbReference type="ARBA" id="ARBA00009924"/>
    </source>
</evidence>
<evidence type="ECO:0000259" key="4">
    <source>
        <dbReference type="Pfam" id="PF03976"/>
    </source>
</evidence>
<evidence type="ECO:0000256" key="2">
    <source>
        <dbReference type="ARBA" id="ARBA00022679"/>
    </source>
</evidence>
<dbReference type="Pfam" id="PF03976">
    <property type="entry name" value="PPK2"/>
    <property type="match status" value="1"/>
</dbReference>
<organism evidence="5 6">
    <name type="scientific">Cellvibrio polysaccharolyticus</name>
    <dbReference type="NCBI Taxonomy" id="2082724"/>
    <lineage>
        <taxon>Bacteria</taxon>
        <taxon>Pseudomonadati</taxon>
        <taxon>Pseudomonadota</taxon>
        <taxon>Gammaproteobacteria</taxon>
        <taxon>Cellvibrionales</taxon>
        <taxon>Cellvibrionaceae</taxon>
        <taxon>Cellvibrio</taxon>
    </lineage>
</organism>
<keyword evidence="6" id="KW-1185">Reference proteome</keyword>
<dbReference type="PANTHER" id="PTHR34383">
    <property type="entry name" value="POLYPHOSPHATE:AMP PHOSPHOTRANSFERASE-RELATED"/>
    <property type="match status" value="1"/>
</dbReference>
<dbReference type="SUPFAM" id="SSF52540">
    <property type="entry name" value="P-loop containing nucleoside triphosphate hydrolases"/>
    <property type="match status" value="1"/>
</dbReference>
<dbReference type="InterPro" id="IPR027417">
    <property type="entry name" value="P-loop_NTPase"/>
</dbReference>
<comment type="caution">
    <text evidence="5">The sequence shown here is derived from an EMBL/GenBank/DDBJ whole genome shotgun (WGS) entry which is preliminary data.</text>
</comment>
<dbReference type="InterPro" id="IPR022488">
    <property type="entry name" value="PPK2-related"/>
</dbReference>
<keyword evidence="2" id="KW-0808">Transferase</keyword>
<reference evidence="5" key="1">
    <citation type="submission" date="2018-07" db="EMBL/GenBank/DDBJ databases">
        <title>Genome assembly of strain Ka43.</title>
        <authorList>
            <person name="Kukolya J."/>
            <person name="Nagy I."/>
            <person name="Horvath B."/>
            <person name="Toth A."/>
        </authorList>
    </citation>
    <scope>NUCLEOTIDE SEQUENCE</scope>
    <source>
        <strain evidence="5">KB43</strain>
    </source>
</reference>
<protein>
    <submittedName>
        <fullName evidence="5">Polyphosphate kinase 2 family protein</fullName>
    </submittedName>
</protein>
<gene>
    <name evidence="5" type="ORF">C4F51_13825</name>
</gene>